<feature type="region of interest" description="Disordered" evidence="1">
    <location>
        <begin position="80"/>
        <end position="99"/>
    </location>
</feature>
<proteinExistence type="predicted"/>
<feature type="compositionally biased region" description="Basic and acidic residues" evidence="1">
    <location>
        <begin position="90"/>
        <end position="99"/>
    </location>
</feature>
<protein>
    <submittedName>
        <fullName evidence="2">Uncharacterized protein</fullName>
    </submittedName>
</protein>
<reference evidence="2 3" key="1">
    <citation type="submission" date="2019-03" db="EMBL/GenBank/DDBJ databases">
        <title>The genome sequence of a newly discovered highly antifungal drug resistant Aspergillus species, Aspergillus tanneri NIH 1004.</title>
        <authorList>
            <person name="Mounaud S."/>
            <person name="Singh I."/>
            <person name="Joardar V."/>
            <person name="Pakala S."/>
            <person name="Pakala S."/>
            <person name="Venepally P."/>
            <person name="Hoover J."/>
            <person name="Nierman W."/>
            <person name="Chung J."/>
            <person name="Losada L."/>
        </authorList>
    </citation>
    <scope>NUCLEOTIDE SEQUENCE [LARGE SCALE GENOMIC DNA]</scope>
    <source>
        <strain evidence="2 3">NIH1004</strain>
    </source>
</reference>
<keyword evidence="3" id="KW-1185">Reference proteome</keyword>
<comment type="caution">
    <text evidence="2">The sequence shown here is derived from an EMBL/GenBank/DDBJ whole genome shotgun (WGS) entry which is preliminary data.</text>
</comment>
<accession>A0A4S3JBW2</accession>
<name>A0A4S3JBW2_9EURO</name>
<dbReference type="AlphaFoldDB" id="A0A4S3JBW2"/>
<dbReference type="Proteomes" id="UP000308092">
    <property type="component" value="Unassembled WGS sequence"/>
</dbReference>
<evidence type="ECO:0000313" key="3">
    <source>
        <dbReference type="Proteomes" id="UP000308092"/>
    </source>
</evidence>
<organism evidence="2 3">
    <name type="scientific">Aspergillus tanneri</name>
    <dbReference type="NCBI Taxonomy" id="1220188"/>
    <lineage>
        <taxon>Eukaryota</taxon>
        <taxon>Fungi</taxon>
        <taxon>Dikarya</taxon>
        <taxon>Ascomycota</taxon>
        <taxon>Pezizomycotina</taxon>
        <taxon>Eurotiomycetes</taxon>
        <taxon>Eurotiomycetidae</taxon>
        <taxon>Eurotiales</taxon>
        <taxon>Aspergillaceae</taxon>
        <taxon>Aspergillus</taxon>
        <taxon>Aspergillus subgen. Circumdati</taxon>
    </lineage>
</organism>
<dbReference type="VEuPathDB" id="FungiDB:EYZ11_008033"/>
<evidence type="ECO:0000313" key="2">
    <source>
        <dbReference type="EMBL" id="THC92495.1"/>
    </source>
</evidence>
<evidence type="ECO:0000256" key="1">
    <source>
        <dbReference type="SAM" id="MobiDB-lite"/>
    </source>
</evidence>
<gene>
    <name evidence="2" type="ORF">EYZ11_008033</name>
</gene>
<sequence length="99" mass="10813">MLESVCTAEHLGLSPADYVAVINSSMFSLDFFKAVYDPSMQEETADRLMLSEEKELGLSFGETAPGPARARERGLLTHLFRQAQVPETAPPDKADAPLT</sequence>
<dbReference type="EMBL" id="SOSA01000330">
    <property type="protein sequence ID" value="THC92495.1"/>
    <property type="molecule type" value="Genomic_DNA"/>
</dbReference>